<dbReference type="SUPFAM" id="SSF53850">
    <property type="entry name" value="Periplasmic binding protein-like II"/>
    <property type="match status" value="1"/>
</dbReference>
<keyword evidence="3 4" id="KW-0732">Signal</keyword>
<comment type="similarity">
    <text evidence="1">Belongs to the bacterial solute-binding protein 1 family.</text>
</comment>
<feature type="signal peptide" evidence="4">
    <location>
        <begin position="1"/>
        <end position="30"/>
    </location>
</feature>
<reference evidence="5" key="1">
    <citation type="submission" date="2020-11" db="EMBL/GenBank/DDBJ databases">
        <title>Sequencing the genomes of 1000 actinobacteria strains.</title>
        <authorList>
            <person name="Klenk H.-P."/>
        </authorList>
    </citation>
    <scope>NUCLEOTIDE SEQUENCE</scope>
    <source>
        <strain evidence="5">DSM 26152</strain>
    </source>
</reference>
<dbReference type="RefSeq" id="WP_196835714.1">
    <property type="nucleotide sequence ID" value="NZ_JADOTZ010000001.1"/>
</dbReference>
<dbReference type="Gene3D" id="3.40.190.10">
    <property type="entry name" value="Periplasmic binding protein-like II"/>
    <property type="match status" value="2"/>
</dbReference>
<comment type="caution">
    <text evidence="5">The sequence shown here is derived from an EMBL/GenBank/DDBJ whole genome shotgun (WGS) entry which is preliminary data.</text>
</comment>
<dbReference type="AlphaFoldDB" id="A0A931DCL8"/>
<dbReference type="InterPro" id="IPR006059">
    <property type="entry name" value="SBP"/>
</dbReference>
<gene>
    <name evidence="5" type="ORF">IW252_001165</name>
</gene>
<evidence type="ECO:0000256" key="1">
    <source>
        <dbReference type="ARBA" id="ARBA00008520"/>
    </source>
</evidence>
<keyword evidence="6" id="KW-1185">Reference proteome</keyword>
<dbReference type="Pfam" id="PF13416">
    <property type="entry name" value="SBP_bac_8"/>
    <property type="match status" value="1"/>
</dbReference>
<organism evidence="5 6">
    <name type="scientific">Zhihengliuella flava</name>
    <dbReference type="NCBI Taxonomy" id="1285193"/>
    <lineage>
        <taxon>Bacteria</taxon>
        <taxon>Bacillati</taxon>
        <taxon>Actinomycetota</taxon>
        <taxon>Actinomycetes</taxon>
        <taxon>Micrococcales</taxon>
        <taxon>Micrococcaceae</taxon>
        <taxon>Zhihengliuella</taxon>
    </lineage>
</organism>
<dbReference type="PROSITE" id="PS51257">
    <property type="entry name" value="PROKAR_LIPOPROTEIN"/>
    <property type="match status" value="1"/>
</dbReference>
<sequence>MTQKPTQRSTHRRLLSLAATAAVVPLALTACGGGGDAASGGDVETLTVLDYYNNEPEKTLWQDAIEACGTEIGVTIQREAMPGADLIQKVLQRASSNTLPDVLMLDNPDVQEIAQTGGLTPLSQYGVDTSGFADGILEAATYEGEVYGLGPVVNTLGLFYNVEMLEEAGIEPPTTWEELKEAAAQLTEGDRYGIGFSAVATYEGAWQFLPFMWTNGADETDLTSPEAAEALELWVDLVDSGSASESVVNWSQADVKDQFVAGNMAMMVNGPWQIPSLEESDVEYASVQVPVNEEGATPIAPLGGEVWTVPNTEDEAKQAKAAEFVECISNDENQMAIANATYKVPTRTDLIDGYVEDVPSMEAFAEQVRNARSRTGQLGTEWPATATDIYTGIQLALTGQAEPEEAFEQAGQG</sequence>
<feature type="chain" id="PRO_5039368527" evidence="4">
    <location>
        <begin position="31"/>
        <end position="413"/>
    </location>
</feature>
<evidence type="ECO:0000256" key="2">
    <source>
        <dbReference type="ARBA" id="ARBA00022448"/>
    </source>
</evidence>
<proteinExistence type="inferred from homology"/>
<keyword evidence="5" id="KW-0762">Sugar transport</keyword>
<dbReference type="GO" id="GO:0055052">
    <property type="term" value="C:ATP-binding cassette (ABC) transporter complex, substrate-binding subunit-containing"/>
    <property type="evidence" value="ECO:0007669"/>
    <property type="project" value="TreeGrafter"/>
</dbReference>
<dbReference type="GO" id="GO:0015768">
    <property type="term" value="P:maltose transport"/>
    <property type="evidence" value="ECO:0007669"/>
    <property type="project" value="TreeGrafter"/>
</dbReference>
<evidence type="ECO:0000256" key="3">
    <source>
        <dbReference type="ARBA" id="ARBA00022729"/>
    </source>
</evidence>
<name>A0A931DCL8_9MICC</name>
<dbReference type="GO" id="GO:1901982">
    <property type="term" value="F:maltose binding"/>
    <property type="evidence" value="ECO:0007669"/>
    <property type="project" value="TreeGrafter"/>
</dbReference>
<protein>
    <submittedName>
        <fullName evidence="5">Multiple sugar transport system substrate-binding protein</fullName>
    </submittedName>
</protein>
<dbReference type="PANTHER" id="PTHR30061">
    <property type="entry name" value="MALTOSE-BINDING PERIPLASMIC PROTEIN"/>
    <property type="match status" value="1"/>
</dbReference>
<accession>A0A931DCL8</accession>
<dbReference type="PANTHER" id="PTHR30061:SF50">
    <property type="entry name" value="MALTOSE_MALTODEXTRIN-BINDING PERIPLASMIC PROTEIN"/>
    <property type="match status" value="1"/>
</dbReference>
<evidence type="ECO:0000313" key="5">
    <source>
        <dbReference type="EMBL" id="MBG6084398.1"/>
    </source>
</evidence>
<dbReference type="EMBL" id="JADOTZ010000001">
    <property type="protein sequence ID" value="MBG6084398.1"/>
    <property type="molecule type" value="Genomic_DNA"/>
</dbReference>
<evidence type="ECO:0000256" key="4">
    <source>
        <dbReference type="SAM" id="SignalP"/>
    </source>
</evidence>
<dbReference type="Proteomes" id="UP000625033">
    <property type="component" value="Unassembled WGS sequence"/>
</dbReference>
<evidence type="ECO:0000313" key="6">
    <source>
        <dbReference type="Proteomes" id="UP000625033"/>
    </source>
</evidence>
<dbReference type="GO" id="GO:0042956">
    <property type="term" value="P:maltodextrin transmembrane transport"/>
    <property type="evidence" value="ECO:0007669"/>
    <property type="project" value="TreeGrafter"/>
</dbReference>
<keyword evidence="2" id="KW-0813">Transport</keyword>